<feature type="domain" description="RRM" evidence="8">
    <location>
        <begin position="330"/>
        <end position="410"/>
    </location>
</feature>
<dbReference type="OrthoDB" id="439808at2759"/>
<protein>
    <submittedName>
        <fullName evidence="10">Uncharacterized protein</fullName>
    </submittedName>
</protein>
<dbReference type="PROSITE" id="PS50103">
    <property type="entry name" value="ZF_C3H1"/>
    <property type="match status" value="3"/>
</dbReference>
<name>A0A448ZA33_9STRA</name>
<dbReference type="EMBL" id="CAACVS010000192">
    <property type="protein sequence ID" value="VEU38881.1"/>
    <property type="molecule type" value="Genomic_DNA"/>
</dbReference>
<evidence type="ECO:0000259" key="9">
    <source>
        <dbReference type="PROSITE" id="PS50103"/>
    </source>
</evidence>
<dbReference type="SUPFAM" id="SSF90229">
    <property type="entry name" value="CCCH zinc finger"/>
    <property type="match status" value="2"/>
</dbReference>
<reference evidence="10 11" key="1">
    <citation type="submission" date="2019-01" db="EMBL/GenBank/DDBJ databases">
        <authorList>
            <person name="Ferrante I. M."/>
        </authorList>
    </citation>
    <scope>NUCLEOTIDE SEQUENCE [LARGE SCALE GENOMIC DNA]</scope>
    <source>
        <strain evidence="10 11">B856</strain>
    </source>
</reference>
<dbReference type="PANTHER" id="PTHR23236">
    <property type="entry name" value="EUKARYOTIC TRANSLATION INITIATION FACTOR 4B/4H"/>
    <property type="match status" value="1"/>
</dbReference>
<keyword evidence="2 6" id="KW-0863">Zinc-finger</keyword>
<feature type="compositionally biased region" description="Basic and acidic residues" evidence="7">
    <location>
        <begin position="89"/>
        <end position="109"/>
    </location>
</feature>
<keyword evidence="11" id="KW-1185">Reference proteome</keyword>
<feature type="region of interest" description="Disordered" evidence="7">
    <location>
        <begin position="297"/>
        <end position="330"/>
    </location>
</feature>
<dbReference type="PROSITE" id="PS50102">
    <property type="entry name" value="RRM"/>
    <property type="match status" value="1"/>
</dbReference>
<feature type="region of interest" description="Disordered" evidence="7">
    <location>
        <begin position="70"/>
        <end position="109"/>
    </location>
</feature>
<dbReference type="Pfam" id="PF14608">
    <property type="entry name" value="zf-CCCH_2"/>
    <property type="match status" value="2"/>
</dbReference>
<dbReference type="InterPro" id="IPR035979">
    <property type="entry name" value="RBD_domain_sf"/>
</dbReference>
<dbReference type="InterPro" id="IPR036855">
    <property type="entry name" value="Znf_CCCH_sf"/>
</dbReference>
<evidence type="ECO:0000256" key="5">
    <source>
        <dbReference type="PROSITE-ProRule" id="PRU00176"/>
    </source>
</evidence>
<dbReference type="PANTHER" id="PTHR23236:SF11">
    <property type="entry name" value="EUKARYOTIC TRANSLATION INITIATION FACTOR 4H"/>
    <property type="match status" value="1"/>
</dbReference>
<feature type="zinc finger region" description="C3H1-type" evidence="6">
    <location>
        <begin position="172"/>
        <end position="199"/>
    </location>
</feature>
<dbReference type="CDD" id="cd00590">
    <property type="entry name" value="RRM_SF"/>
    <property type="match status" value="1"/>
</dbReference>
<feature type="domain" description="C3H1-type" evidence="9">
    <location>
        <begin position="263"/>
        <end position="291"/>
    </location>
</feature>
<evidence type="ECO:0000313" key="11">
    <source>
        <dbReference type="Proteomes" id="UP000291116"/>
    </source>
</evidence>
<keyword evidence="1 6" id="KW-0479">Metal-binding</keyword>
<accession>A0A448ZA33</accession>
<sequence length="423" mass="47201">MTERTSEEQASNSAEPGSPDGEEKEEFKIYIGRVPGRFKEKTIKRILAENLGTDGGDDVVEIVELIYAHDEDGSGDNHDNQQRTQGRPSNEELREERQRNEKDPEKEHRGFGFVSFKTAELRDSALKLGTVRGGRKSTSKKLHTMYLRPYVALSDDTGEAPPDGGDGASCVPVGRDVCYLWSLFRCPYGDGCKFRHAGEGGCKPQESDLGPDERKQLKRKQKGKCFVYKKKGRCPKGDDCPFSHDFEPDATAGGGERCVPVVPQSQKDCINWKTKGKCRKGDACPYKHDPELRKKALEKKQKRQRAAAGGNDGGDDGTQAKRPRKEKQPISVRVFGLNYDTTEHDVRKFMEATAGHPVKSIVFPRFEDSGRSKGYCGVYFASPKASKDAVEKCDGAELHGRWLRVQTGKSMTVEQWEGLHHKS</sequence>
<dbReference type="AlphaFoldDB" id="A0A448ZA33"/>
<evidence type="ECO:0000256" key="2">
    <source>
        <dbReference type="ARBA" id="ARBA00022771"/>
    </source>
</evidence>
<evidence type="ECO:0000256" key="1">
    <source>
        <dbReference type="ARBA" id="ARBA00022723"/>
    </source>
</evidence>
<feature type="compositionally biased region" description="Basic and acidic residues" evidence="7">
    <location>
        <begin position="70"/>
        <end position="81"/>
    </location>
</feature>
<organism evidence="10 11">
    <name type="scientific">Pseudo-nitzschia multistriata</name>
    <dbReference type="NCBI Taxonomy" id="183589"/>
    <lineage>
        <taxon>Eukaryota</taxon>
        <taxon>Sar</taxon>
        <taxon>Stramenopiles</taxon>
        <taxon>Ochrophyta</taxon>
        <taxon>Bacillariophyta</taxon>
        <taxon>Bacillariophyceae</taxon>
        <taxon>Bacillariophycidae</taxon>
        <taxon>Bacillariales</taxon>
        <taxon>Bacillariaceae</taxon>
        <taxon>Pseudo-nitzschia</taxon>
    </lineage>
</organism>
<evidence type="ECO:0000256" key="3">
    <source>
        <dbReference type="ARBA" id="ARBA00022833"/>
    </source>
</evidence>
<evidence type="ECO:0000256" key="6">
    <source>
        <dbReference type="PROSITE-ProRule" id="PRU00723"/>
    </source>
</evidence>
<dbReference type="SMART" id="SM00356">
    <property type="entry name" value="ZnF_C3H1"/>
    <property type="match status" value="3"/>
</dbReference>
<feature type="zinc finger region" description="C3H1-type" evidence="6">
    <location>
        <begin position="219"/>
        <end position="247"/>
    </location>
</feature>
<dbReference type="SUPFAM" id="SSF54928">
    <property type="entry name" value="RNA-binding domain, RBD"/>
    <property type="match status" value="1"/>
</dbReference>
<feature type="zinc finger region" description="C3H1-type" evidence="6">
    <location>
        <begin position="263"/>
        <end position="291"/>
    </location>
</feature>
<feature type="region of interest" description="Disordered" evidence="7">
    <location>
        <begin position="1"/>
        <end position="27"/>
    </location>
</feature>
<dbReference type="InterPro" id="IPR000571">
    <property type="entry name" value="Znf_CCCH"/>
</dbReference>
<dbReference type="SMART" id="SM00360">
    <property type="entry name" value="RRM"/>
    <property type="match status" value="2"/>
</dbReference>
<dbReference type="GO" id="GO:0003723">
    <property type="term" value="F:RNA binding"/>
    <property type="evidence" value="ECO:0007669"/>
    <property type="project" value="UniProtKB-UniRule"/>
</dbReference>
<evidence type="ECO:0000313" key="10">
    <source>
        <dbReference type="EMBL" id="VEU38881.1"/>
    </source>
</evidence>
<evidence type="ECO:0000256" key="7">
    <source>
        <dbReference type="SAM" id="MobiDB-lite"/>
    </source>
</evidence>
<feature type="domain" description="C3H1-type" evidence="9">
    <location>
        <begin position="172"/>
        <end position="199"/>
    </location>
</feature>
<dbReference type="GO" id="GO:0008270">
    <property type="term" value="F:zinc ion binding"/>
    <property type="evidence" value="ECO:0007669"/>
    <property type="project" value="UniProtKB-KW"/>
</dbReference>
<dbReference type="InterPro" id="IPR000504">
    <property type="entry name" value="RRM_dom"/>
</dbReference>
<dbReference type="Pfam" id="PF00642">
    <property type="entry name" value="zf-CCCH"/>
    <property type="match status" value="1"/>
</dbReference>
<keyword evidence="3 6" id="KW-0862">Zinc</keyword>
<dbReference type="Gene3D" id="4.10.1000.10">
    <property type="entry name" value="Zinc finger, CCCH-type"/>
    <property type="match status" value="2"/>
</dbReference>
<dbReference type="InterPro" id="IPR012677">
    <property type="entry name" value="Nucleotide-bd_a/b_plait_sf"/>
</dbReference>
<evidence type="ECO:0000256" key="4">
    <source>
        <dbReference type="ARBA" id="ARBA00022884"/>
    </source>
</evidence>
<dbReference type="Pfam" id="PF00076">
    <property type="entry name" value="RRM_1"/>
    <property type="match status" value="1"/>
</dbReference>
<feature type="domain" description="C3H1-type" evidence="9">
    <location>
        <begin position="219"/>
        <end position="247"/>
    </location>
</feature>
<keyword evidence="4 5" id="KW-0694">RNA-binding</keyword>
<gene>
    <name evidence="10" type="ORF">PSNMU_V1.4_AUG-EV-PASAV3_0057340</name>
</gene>
<evidence type="ECO:0000259" key="8">
    <source>
        <dbReference type="PROSITE" id="PS50102"/>
    </source>
</evidence>
<proteinExistence type="predicted"/>
<dbReference type="Proteomes" id="UP000291116">
    <property type="component" value="Unassembled WGS sequence"/>
</dbReference>
<dbReference type="Gene3D" id="3.30.70.330">
    <property type="match status" value="2"/>
</dbReference>